<dbReference type="RefSeq" id="WP_050035161.1">
    <property type="nucleotide sequence ID" value="NZ_CP011341.1"/>
</dbReference>
<reference evidence="2" key="1">
    <citation type="submission" date="2022-09" db="EMBL/GenBank/DDBJ databases">
        <title>The genome sequence of Rhodococcus aetherivorans N1.</title>
        <authorList>
            <person name="Jiang W."/>
        </authorList>
    </citation>
    <scope>NUCLEOTIDE SEQUENCE</scope>
    <source>
        <strain evidence="2">N1</strain>
    </source>
</reference>
<feature type="domain" description="Histidine kinase/HSP90-like ATPase" evidence="1">
    <location>
        <begin position="21"/>
        <end position="129"/>
    </location>
</feature>
<dbReference type="InterPro" id="IPR036890">
    <property type="entry name" value="HATPase_C_sf"/>
</dbReference>
<name>A0AA46PDU7_9NOCA</name>
<dbReference type="Pfam" id="PF13581">
    <property type="entry name" value="HATPase_c_2"/>
    <property type="match status" value="1"/>
</dbReference>
<evidence type="ECO:0000313" key="3">
    <source>
        <dbReference type="Proteomes" id="UP001163947"/>
    </source>
</evidence>
<dbReference type="GO" id="GO:0005524">
    <property type="term" value="F:ATP binding"/>
    <property type="evidence" value="ECO:0007669"/>
    <property type="project" value="UniProtKB-KW"/>
</dbReference>
<dbReference type="CDD" id="cd16936">
    <property type="entry name" value="HATPase_RsbW-like"/>
    <property type="match status" value="1"/>
</dbReference>
<dbReference type="AlphaFoldDB" id="A0AA46PDU7"/>
<protein>
    <submittedName>
        <fullName evidence="2">ATP-binding protein</fullName>
    </submittedName>
</protein>
<dbReference type="KEGG" id="rav:AAT18_12675"/>
<organism evidence="2 3">
    <name type="scientific">Rhodococcus aetherivorans</name>
    <dbReference type="NCBI Taxonomy" id="191292"/>
    <lineage>
        <taxon>Bacteria</taxon>
        <taxon>Bacillati</taxon>
        <taxon>Actinomycetota</taxon>
        <taxon>Actinomycetes</taxon>
        <taxon>Mycobacteriales</taxon>
        <taxon>Nocardiaceae</taxon>
        <taxon>Rhodococcus</taxon>
    </lineage>
</organism>
<evidence type="ECO:0000313" key="2">
    <source>
        <dbReference type="EMBL" id="UYF92064.1"/>
    </source>
</evidence>
<proteinExistence type="predicted"/>
<dbReference type="Proteomes" id="UP001163947">
    <property type="component" value="Chromosome"/>
</dbReference>
<dbReference type="GeneID" id="83622004"/>
<dbReference type="Gene3D" id="3.30.565.10">
    <property type="entry name" value="Histidine kinase-like ATPase, C-terminal domain"/>
    <property type="match status" value="1"/>
</dbReference>
<evidence type="ECO:0000259" key="1">
    <source>
        <dbReference type="Pfam" id="PF13581"/>
    </source>
</evidence>
<keyword evidence="2" id="KW-0067">ATP-binding</keyword>
<sequence length="141" mass="15329">MATDPGAGSWALTTVTGADTLTDVHALIEKMMCAGQVEDEDRFPFEIAVAEIAANIVEHAGDGAPVTMRLELRLSPDRIEACFHDDGRPARVDLETVRMPGDMAERGRGLAIALAALDELSYRRRGGSNRWILVRERADPA</sequence>
<gene>
    <name evidence="2" type="ORF">OCS65_16265</name>
</gene>
<accession>A0AA46PDU7</accession>
<dbReference type="InterPro" id="IPR003594">
    <property type="entry name" value="HATPase_dom"/>
</dbReference>
<keyword evidence="2" id="KW-0547">Nucleotide-binding</keyword>
<dbReference type="EMBL" id="CP106982">
    <property type="protein sequence ID" value="UYF92064.1"/>
    <property type="molecule type" value="Genomic_DNA"/>
</dbReference>